<reference evidence="2" key="1">
    <citation type="journal article" date="2015" name="Genome Announc.">
        <title>Complete Genome Sequence of the Bacteriochlorophyll b-Producing Photosynthetic Bacterium Blastochloris viridis.</title>
        <authorList>
            <person name="Tsukatani Y."/>
            <person name="Hirose Y."/>
            <person name="Harada J."/>
            <person name="Misawa N."/>
            <person name="Mori K."/>
            <person name="Inoue K."/>
            <person name="Tamiaki H."/>
        </authorList>
    </citation>
    <scope>NUCLEOTIDE SEQUENCE [LARGE SCALE GENOMIC DNA]</scope>
    <source>
        <strain evidence="2">DSM 133</strain>
    </source>
</reference>
<protein>
    <submittedName>
        <fullName evidence="2">Uncharacterized protein</fullName>
    </submittedName>
</protein>
<dbReference type="EMBL" id="AP014854">
    <property type="protein sequence ID" value="BAR98082.1"/>
    <property type="molecule type" value="Genomic_DNA"/>
</dbReference>
<keyword evidence="1" id="KW-0812">Transmembrane</keyword>
<proteinExistence type="predicted"/>
<dbReference type="AlphaFoldDB" id="A0A182CZZ1"/>
<evidence type="ECO:0000256" key="1">
    <source>
        <dbReference type="SAM" id="Phobius"/>
    </source>
</evidence>
<feature type="transmembrane region" description="Helical" evidence="1">
    <location>
        <begin position="48"/>
        <end position="72"/>
    </location>
</feature>
<dbReference type="KEGG" id="bvr:BVIR_833"/>
<keyword evidence="1" id="KW-0472">Membrane</keyword>
<dbReference type="OrthoDB" id="7875760at2"/>
<evidence type="ECO:0000313" key="2">
    <source>
        <dbReference type="EMBL" id="BAR98082.1"/>
    </source>
</evidence>
<sequence>MPRHLLKLLLTNALAGAAAAVALVAALVAVDAHGLGTLVMQSEAPLLPLAVLTFGFVVTLSSVAMGAAVMLLPTGSGGDGGAARRPVDGELIPVRVAARARRR</sequence>
<accession>A0A182CZZ1</accession>
<keyword evidence="1" id="KW-1133">Transmembrane helix</keyword>
<organism evidence="2">
    <name type="scientific">Blastochloris viridis</name>
    <name type="common">Rhodopseudomonas viridis</name>
    <dbReference type="NCBI Taxonomy" id="1079"/>
    <lineage>
        <taxon>Bacteria</taxon>
        <taxon>Pseudomonadati</taxon>
        <taxon>Pseudomonadota</taxon>
        <taxon>Alphaproteobacteria</taxon>
        <taxon>Hyphomicrobiales</taxon>
        <taxon>Blastochloridaceae</taxon>
        <taxon>Blastochloris</taxon>
    </lineage>
</organism>
<name>A0A182CZZ1_BLAVI</name>
<gene>
    <name evidence="2" type="ORF">BV133_489</name>
</gene>
<dbReference type="RefSeq" id="WP_055036549.1">
    <property type="nucleotide sequence ID" value="NZ_AP014854.2"/>
</dbReference>